<reference evidence="1" key="1">
    <citation type="submission" date="2014-07" db="EMBL/GenBank/DDBJ databases">
        <authorList>
            <person name="Martin A.A"/>
            <person name="De Silva N."/>
        </authorList>
    </citation>
    <scope>NUCLEOTIDE SEQUENCE</scope>
</reference>
<dbReference type="Proteomes" id="UP000035680">
    <property type="component" value="Unassembled WGS sequence"/>
</dbReference>
<keyword evidence="1" id="KW-1185">Reference proteome</keyword>
<dbReference type="AlphaFoldDB" id="A0A0K0FFN9"/>
<organism evidence="1 2">
    <name type="scientific">Strongyloides venezuelensis</name>
    <name type="common">Threadworm</name>
    <dbReference type="NCBI Taxonomy" id="75913"/>
    <lineage>
        <taxon>Eukaryota</taxon>
        <taxon>Metazoa</taxon>
        <taxon>Ecdysozoa</taxon>
        <taxon>Nematoda</taxon>
        <taxon>Chromadorea</taxon>
        <taxon>Rhabditida</taxon>
        <taxon>Tylenchina</taxon>
        <taxon>Panagrolaimomorpha</taxon>
        <taxon>Strongyloidoidea</taxon>
        <taxon>Strongyloididae</taxon>
        <taxon>Strongyloides</taxon>
    </lineage>
</organism>
<dbReference type="WBParaSite" id="SVE_0768300.1">
    <property type="protein sequence ID" value="SVE_0768300.1"/>
    <property type="gene ID" value="SVE_0768300"/>
</dbReference>
<protein>
    <submittedName>
        <fullName evidence="2">DUF223 domain-containing protein</fullName>
    </submittedName>
</protein>
<evidence type="ECO:0000313" key="1">
    <source>
        <dbReference type="Proteomes" id="UP000035680"/>
    </source>
</evidence>
<accession>A0A0K0FFN9</accession>
<reference evidence="2" key="2">
    <citation type="submission" date="2015-08" db="UniProtKB">
        <authorList>
            <consortium name="WormBaseParasite"/>
        </authorList>
    </citation>
    <scope>IDENTIFICATION</scope>
</reference>
<name>A0A0K0FFN9_STRVS</name>
<sequence>MCSRTTYLVDVNHNKYLGLFEMSKKLNYLSIAVPDLSLVPSMSEIINDDKFLMHIRNISNFKAKIHKFYTIAKITYFGKLEKSNNTGNQKDFRPYIRVTLSDPLYNSSLSEQVLGLEEGVGMAH</sequence>
<evidence type="ECO:0000313" key="2">
    <source>
        <dbReference type="WBParaSite" id="SVE_0768300.1"/>
    </source>
</evidence>
<proteinExistence type="predicted"/>